<dbReference type="Proteomes" id="UP001162640">
    <property type="component" value="Unassembled WGS sequence"/>
</dbReference>
<dbReference type="InterPro" id="IPR026906">
    <property type="entry name" value="LRR_5"/>
</dbReference>
<dbReference type="AlphaFoldDB" id="A0A9W7APX5"/>
<dbReference type="InterPro" id="IPR032675">
    <property type="entry name" value="LRR_dom_sf"/>
</dbReference>
<protein>
    <recommendedName>
        <fullName evidence="3">Leucine-rich repeat domain-containing protein</fullName>
    </recommendedName>
</protein>
<evidence type="ECO:0008006" key="3">
    <source>
        <dbReference type="Google" id="ProtNLM"/>
    </source>
</evidence>
<dbReference type="SUPFAM" id="SSF52058">
    <property type="entry name" value="L domain-like"/>
    <property type="match status" value="1"/>
</dbReference>
<dbReference type="PANTHER" id="PTHR45661">
    <property type="entry name" value="SURFACE ANTIGEN"/>
    <property type="match status" value="1"/>
</dbReference>
<evidence type="ECO:0000313" key="1">
    <source>
        <dbReference type="EMBL" id="GMH73845.1"/>
    </source>
</evidence>
<comment type="caution">
    <text evidence="1">The sequence shown here is derived from an EMBL/GenBank/DDBJ whole genome shotgun (WGS) entry which is preliminary data.</text>
</comment>
<evidence type="ECO:0000313" key="2">
    <source>
        <dbReference type="Proteomes" id="UP001162640"/>
    </source>
</evidence>
<proteinExistence type="predicted"/>
<dbReference type="Pfam" id="PF13306">
    <property type="entry name" value="LRR_5"/>
    <property type="match status" value="1"/>
</dbReference>
<dbReference type="EMBL" id="BLQM01000189">
    <property type="protein sequence ID" value="GMH73845.1"/>
    <property type="molecule type" value="Genomic_DNA"/>
</dbReference>
<name>A0A9W7APX5_9STRA</name>
<dbReference type="InterPro" id="IPR053139">
    <property type="entry name" value="Surface_bspA-like"/>
</dbReference>
<reference evidence="2" key="1">
    <citation type="journal article" date="2023" name="Commun. Biol.">
        <title>Genome analysis of Parmales, the sister group of diatoms, reveals the evolutionary specialization of diatoms from phago-mixotrophs to photoautotrophs.</title>
        <authorList>
            <person name="Ban H."/>
            <person name="Sato S."/>
            <person name="Yoshikawa S."/>
            <person name="Yamada K."/>
            <person name="Nakamura Y."/>
            <person name="Ichinomiya M."/>
            <person name="Sato N."/>
            <person name="Blanc-Mathieu R."/>
            <person name="Endo H."/>
            <person name="Kuwata A."/>
            <person name="Ogata H."/>
        </authorList>
    </citation>
    <scope>NUCLEOTIDE SEQUENCE [LARGE SCALE GENOMIC DNA]</scope>
</reference>
<sequence>MEIKLTMRVIFLLNITKVGENACAFAENLVVVDIPEGIQSIGWCAFHYCISLTTVSFPTTLVATEYLAFNYCKSLDSVDLLHTNLQKLGQGAFSGCSELKSMTIPDSLQTLGENVFWGCDKLVPSSIDLREYDDDGENVPDATPAVIVHLRSQRRIVALEKMLAERDATIVEQAAENEALTTENSALTTENAAQATEIAVLKER</sequence>
<dbReference type="PANTHER" id="PTHR45661:SF3">
    <property type="entry name" value="IG-LIKE DOMAIN-CONTAINING PROTEIN"/>
    <property type="match status" value="1"/>
</dbReference>
<accession>A0A9W7APX5</accession>
<organism evidence="1 2">
    <name type="scientific">Triparma laevis f. inornata</name>
    <dbReference type="NCBI Taxonomy" id="1714386"/>
    <lineage>
        <taxon>Eukaryota</taxon>
        <taxon>Sar</taxon>
        <taxon>Stramenopiles</taxon>
        <taxon>Ochrophyta</taxon>
        <taxon>Bolidophyceae</taxon>
        <taxon>Parmales</taxon>
        <taxon>Triparmaceae</taxon>
        <taxon>Triparma</taxon>
    </lineage>
</organism>
<dbReference type="Gene3D" id="3.80.10.10">
    <property type="entry name" value="Ribonuclease Inhibitor"/>
    <property type="match status" value="1"/>
</dbReference>
<gene>
    <name evidence="1" type="ORF">TL16_g06300</name>
</gene>